<dbReference type="AlphaFoldDB" id="A0A0M3IVH1"/>
<organism evidence="1 2">
    <name type="scientific">Ascaris lumbricoides</name>
    <name type="common">Giant roundworm</name>
    <dbReference type="NCBI Taxonomy" id="6252"/>
    <lineage>
        <taxon>Eukaryota</taxon>
        <taxon>Metazoa</taxon>
        <taxon>Ecdysozoa</taxon>
        <taxon>Nematoda</taxon>
        <taxon>Chromadorea</taxon>
        <taxon>Rhabditida</taxon>
        <taxon>Spirurina</taxon>
        <taxon>Ascaridomorpha</taxon>
        <taxon>Ascaridoidea</taxon>
        <taxon>Ascarididae</taxon>
        <taxon>Ascaris</taxon>
    </lineage>
</organism>
<name>A0A0M3IVH1_ASCLU</name>
<evidence type="ECO:0000313" key="2">
    <source>
        <dbReference type="WBParaSite" id="ALUE_0002274901-mRNA-1"/>
    </source>
</evidence>
<keyword evidence="1" id="KW-1185">Reference proteome</keyword>
<accession>A0A0M3IVH1</accession>
<sequence>MVLCCKRCGLSNGFDGLKLRRTDGKNRQAFIADATKAVLTTTPLMNAPHRLCDFVSLFLMLKNQQPVCPPNECASLLLLSDVGGSATSERQHVMS</sequence>
<dbReference type="Proteomes" id="UP000036681">
    <property type="component" value="Unplaced"/>
</dbReference>
<dbReference type="WBParaSite" id="ALUE_0002274901-mRNA-1">
    <property type="protein sequence ID" value="ALUE_0002274901-mRNA-1"/>
    <property type="gene ID" value="ALUE_0002274901"/>
</dbReference>
<proteinExistence type="predicted"/>
<protein>
    <submittedName>
        <fullName evidence="2">DNA-directed RNA polymerase</fullName>
    </submittedName>
</protein>
<reference evidence="2" key="1">
    <citation type="submission" date="2017-02" db="UniProtKB">
        <authorList>
            <consortium name="WormBaseParasite"/>
        </authorList>
    </citation>
    <scope>IDENTIFICATION</scope>
</reference>
<evidence type="ECO:0000313" key="1">
    <source>
        <dbReference type="Proteomes" id="UP000036681"/>
    </source>
</evidence>